<feature type="domain" description="HTH rpiR-type" evidence="4">
    <location>
        <begin position="4"/>
        <end position="80"/>
    </location>
</feature>
<dbReference type="InterPro" id="IPR046348">
    <property type="entry name" value="SIS_dom_sf"/>
</dbReference>
<evidence type="ECO:0000313" key="6">
    <source>
        <dbReference type="EMBL" id="SDJ10354.1"/>
    </source>
</evidence>
<evidence type="ECO:0000259" key="5">
    <source>
        <dbReference type="PROSITE" id="PS51464"/>
    </source>
</evidence>
<dbReference type="InterPro" id="IPR000281">
    <property type="entry name" value="HTH_RpiR"/>
</dbReference>
<dbReference type="CDD" id="cd05013">
    <property type="entry name" value="SIS_RpiR"/>
    <property type="match status" value="1"/>
</dbReference>
<dbReference type="Gene3D" id="3.40.50.10490">
    <property type="entry name" value="Glucose-6-phosphate isomerase like protein, domain 1"/>
    <property type="match status" value="1"/>
</dbReference>
<dbReference type="InterPro" id="IPR047640">
    <property type="entry name" value="RpiR-like"/>
</dbReference>
<evidence type="ECO:0000259" key="4">
    <source>
        <dbReference type="PROSITE" id="PS51071"/>
    </source>
</evidence>
<dbReference type="InterPro" id="IPR001347">
    <property type="entry name" value="SIS_dom"/>
</dbReference>
<protein>
    <submittedName>
        <fullName evidence="6">DNA-binding transcriptional regulator, MurR/RpiR family, contains HTH and SIS domains</fullName>
    </submittedName>
</protein>
<evidence type="ECO:0000256" key="3">
    <source>
        <dbReference type="ARBA" id="ARBA00023163"/>
    </source>
</evidence>
<dbReference type="PANTHER" id="PTHR30514">
    <property type="entry name" value="GLUCOKINASE"/>
    <property type="match status" value="1"/>
</dbReference>
<evidence type="ECO:0000256" key="2">
    <source>
        <dbReference type="ARBA" id="ARBA00023125"/>
    </source>
</evidence>
<reference evidence="6 7" key="1">
    <citation type="submission" date="2016-10" db="EMBL/GenBank/DDBJ databases">
        <authorList>
            <person name="de Groot N.N."/>
        </authorList>
    </citation>
    <scope>NUCLEOTIDE SEQUENCE [LARGE SCALE GENOMIC DNA]</scope>
    <source>
        <strain evidence="6 7">CGMCC 1.5058</strain>
    </source>
</reference>
<dbReference type="GO" id="GO:0003700">
    <property type="term" value="F:DNA-binding transcription factor activity"/>
    <property type="evidence" value="ECO:0007669"/>
    <property type="project" value="InterPro"/>
</dbReference>
<dbReference type="GO" id="GO:0003677">
    <property type="term" value="F:DNA binding"/>
    <property type="evidence" value="ECO:0007669"/>
    <property type="project" value="UniProtKB-KW"/>
</dbReference>
<dbReference type="EMBL" id="FNDZ01000007">
    <property type="protein sequence ID" value="SDJ10354.1"/>
    <property type="molecule type" value="Genomic_DNA"/>
</dbReference>
<dbReference type="SUPFAM" id="SSF46689">
    <property type="entry name" value="Homeodomain-like"/>
    <property type="match status" value="1"/>
</dbReference>
<dbReference type="PANTHER" id="PTHR30514:SF1">
    <property type="entry name" value="HTH-TYPE TRANSCRIPTIONAL REGULATOR HEXR-RELATED"/>
    <property type="match status" value="1"/>
</dbReference>
<dbReference type="InterPro" id="IPR009057">
    <property type="entry name" value="Homeodomain-like_sf"/>
</dbReference>
<dbReference type="InterPro" id="IPR035472">
    <property type="entry name" value="RpiR-like_SIS"/>
</dbReference>
<gene>
    <name evidence="6" type="ORF">SAMN05421804_107121</name>
</gene>
<dbReference type="Gene3D" id="1.10.10.10">
    <property type="entry name" value="Winged helix-like DNA-binding domain superfamily/Winged helix DNA-binding domain"/>
    <property type="match status" value="1"/>
</dbReference>
<dbReference type="Pfam" id="PF01418">
    <property type="entry name" value="HTH_6"/>
    <property type="match status" value="1"/>
</dbReference>
<keyword evidence="1" id="KW-0805">Transcription regulation</keyword>
<dbReference type="InterPro" id="IPR036388">
    <property type="entry name" value="WH-like_DNA-bd_sf"/>
</dbReference>
<proteinExistence type="predicted"/>
<dbReference type="GO" id="GO:1901135">
    <property type="term" value="P:carbohydrate derivative metabolic process"/>
    <property type="evidence" value="ECO:0007669"/>
    <property type="project" value="InterPro"/>
</dbReference>
<dbReference type="Proteomes" id="UP000183255">
    <property type="component" value="Unassembled WGS sequence"/>
</dbReference>
<evidence type="ECO:0000256" key="1">
    <source>
        <dbReference type="ARBA" id="ARBA00023015"/>
    </source>
</evidence>
<dbReference type="Pfam" id="PF01380">
    <property type="entry name" value="SIS"/>
    <property type="match status" value="1"/>
</dbReference>
<sequence>MKSYDIYQSIETLYNTFTKSEKKIADYTLKHREEIMYMSITELSDATKVGEASIFRFCKTVGLEGYQAFKIALANASSEEKTSQKIYSTIQKEDSMEVLTDKVRVANISAIESTAQLVNPDHMEKAVDYMVAADKITFFGVGSSFTTALEGHIKFLRITSKTGAAFDSHLQAMTASLMKPKEVAVIISFSGQTKDSIEVAKEAKKAGATVIVMTRYQKSPLTEYADLVLLTGSVEGPLQGGSTSAKVAQLYLLDILYTKFYLKTYEASETNKELTLQSVLPKLY</sequence>
<dbReference type="PROSITE" id="PS51071">
    <property type="entry name" value="HTH_RPIR"/>
    <property type="match status" value="1"/>
</dbReference>
<name>A0A1G8R051_9CLOT</name>
<evidence type="ECO:0000313" key="7">
    <source>
        <dbReference type="Proteomes" id="UP000183255"/>
    </source>
</evidence>
<dbReference type="AlphaFoldDB" id="A0A1G8R051"/>
<dbReference type="SUPFAM" id="SSF53697">
    <property type="entry name" value="SIS domain"/>
    <property type="match status" value="1"/>
</dbReference>
<dbReference type="PROSITE" id="PS51464">
    <property type="entry name" value="SIS"/>
    <property type="match status" value="1"/>
</dbReference>
<organism evidence="6 7">
    <name type="scientific">Proteiniclasticum ruminis</name>
    <dbReference type="NCBI Taxonomy" id="398199"/>
    <lineage>
        <taxon>Bacteria</taxon>
        <taxon>Bacillati</taxon>
        <taxon>Bacillota</taxon>
        <taxon>Clostridia</taxon>
        <taxon>Eubacteriales</taxon>
        <taxon>Clostridiaceae</taxon>
        <taxon>Proteiniclasticum</taxon>
    </lineage>
</organism>
<dbReference type="RefSeq" id="WP_031577063.1">
    <property type="nucleotide sequence ID" value="NZ_FNDZ01000007.1"/>
</dbReference>
<dbReference type="GO" id="GO:0097367">
    <property type="term" value="F:carbohydrate derivative binding"/>
    <property type="evidence" value="ECO:0007669"/>
    <property type="project" value="InterPro"/>
</dbReference>
<keyword evidence="2 6" id="KW-0238">DNA-binding</keyword>
<feature type="domain" description="SIS" evidence="5">
    <location>
        <begin position="126"/>
        <end position="266"/>
    </location>
</feature>
<accession>A0A1G8R051</accession>
<keyword evidence="3" id="KW-0804">Transcription</keyword>